<accession>A0A3G4ZTC2</accession>
<reference evidence="1" key="1">
    <citation type="submission" date="2018-10" db="EMBL/GenBank/DDBJ databases">
        <title>Hidden diversity of soil giant viruses.</title>
        <authorList>
            <person name="Schulz F."/>
            <person name="Alteio L."/>
            <person name="Goudeau D."/>
            <person name="Ryan E.M."/>
            <person name="Malmstrom R.R."/>
            <person name="Blanchard J."/>
            <person name="Woyke T."/>
        </authorList>
    </citation>
    <scope>NUCLEOTIDE SEQUENCE</scope>
    <source>
        <strain evidence="1">EDV1</strain>
    </source>
</reference>
<proteinExistence type="predicted"/>
<evidence type="ECO:0000313" key="1">
    <source>
        <dbReference type="EMBL" id="AYV78142.1"/>
    </source>
</evidence>
<organism evidence="1">
    <name type="scientific">Edafosvirus sp</name>
    <dbReference type="NCBI Taxonomy" id="2487765"/>
    <lineage>
        <taxon>Viruses</taxon>
        <taxon>Varidnaviria</taxon>
        <taxon>Bamfordvirae</taxon>
        <taxon>Nucleocytoviricota</taxon>
        <taxon>Megaviricetes</taxon>
        <taxon>Imitervirales</taxon>
        <taxon>Mimiviridae</taxon>
        <taxon>Klosneuvirinae</taxon>
    </lineage>
</organism>
<sequence length="38" mass="4574">MYNICNKTQHQRTKKHINTVLINKLTNELNGFKKYSHD</sequence>
<name>A0A3G4ZTC2_9VIRU</name>
<gene>
    <name evidence="1" type="ORF">Edafosvirus5_60</name>
</gene>
<protein>
    <submittedName>
        <fullName evidence="1">Uncharacterized protein</fullName>
    </submittedName>
</protein>
<dbReference type="EMBL" id="MK072070">
    <property type="protein sequence ID" value="AYV78142.1"/>
    <property type="molecule type" value="Genomic_DNA"/>
</dbReference>